<accession>A0A0D0P7J8</accession>
<sequence length="173" mass="17537">MPKSPLLTGFLPLVVIGLGTVAVIDYANQSRRAALDGRELSFSDYASAFAVRAWSEPPSSPTAAVERRPATPGWGGGMVGTPTGTMEQTATGDSTGPTDAQIGAMMQAADAELVRMGLIDGPGPGPEPGSPASVLAIIEGGDGRAMEAALDEVAAQEAASEVVIRRSGQIDGD</sequence>
<protein>
    <submittedName>
        <fullName evidence="2">Uncharacterized protein</fullName>
    </submittedName>
</protein>
<name>A0A0D0P7J8_9RHOB</name>
<comment type="caution">
    <text evidence="2">The sequence shown here is derived from an EMBL/GenBank/DDBJ whole genome shotgun (WGS) entry which is preliminary data.</text>
</comment>
<reference evidence="2 3" key="1">
    <citation type="submission" date="2013-01" db="EMBL/GenBank/DDBJ databases">
        <authorList>
            <person name="Fiebig A."/>
            <person name="Goeker M."/>
            <person name="Klenk H.-P.P."/>
        </authorList>
    </citation>
    <scope>NUCLEOTIDE SEQUENCE [LARGE SCALE GENOMIC DNA]</scope>
    <source>
        <strain evidence="2 3">DSM 24838</strain>
    </source>
</reference>
<keyword evidence="3" id="KW-1185">Reference proteome</keyword>
<feature type="compositionally biased region" description="Polar residues" evidence="1">
    <location>
        <begin position="87"/>
        <end position="98"/>
    </location>
</feature>
<evidence type="ECO:0000256" key="1">
    <source>
        <dbReference type="SAM" id="MobiDB-lite"/>
    </source>
</evidence>
<dbReference type="RefSeq" id="WP_156169457.1">
    <property type="nucleotide sequence ID" value="NZ_KB902287.1"/>
</dbReference>
<organism evidence="2 3">
    <name type="scientific">Wenxinia marina DSM 24838</name>
    <dbReference type="NCBI Taxonomy" id="1123501"/>
    <lineage>
        <taxon>Bacteria</taxon>
        <taxon>Pseudomonadati</taxon>
        <taxon>Pseudomonadota</taxon>
        <taxon>Alphaproteobacteria</taxon>
        <taxon>Rhodobacterales</taxon>
        <taxon>Roseobacteraceae</taxon>
        <taxon>Wenxinia</taxon>
    </lineage>
</organism>
<evidence type="ECO:0000313" key="3">
    <source>
        <dbReference type="Proteomes" id="UP000035100"/>
    </source>
</evidence>
<gene>
    <name evidence="2" type="ORF">Wenmar_03992</name>
</gene>
<proteinExistence type="predicted"/>
<dbReference type="Proteomes" id="UP000035100">
    <property type="component" value="Unassembled WGS sequence"/>
</dbReference>
<dbReference type="STRING" id="1123501.Wenmar_03992"/>
<dbReference type="EMBL" id="AONG01000022">
    <property type="protein sequence ID" value="KIQ67566.1"/>
    <property type="molecule type" value="Genomic_DNA"/>
</dbReference>
<evidence type="ECO:0000313" key="2">
    <source>
        <dbReference type="EMBL" id="KIQ67566.1"/>
    </source>
</evidence>
<dbReference type="AlphaFoldDB" id="A0A0D0P7J8"/>
<feature type="region of interest" description="Disordered" evidence="1">
    <location>
        <begin position="56"/>
        <end position="98"/>
    </location>
</feature>
<dbReference type="PATRIC" id="fig|1123501.6.peg.4123"/>